<dbReference type="Gene3D" id="3.30.980.10">
    <property type="entry name" value="Threonyl-trna Synthetase, Chain A, domain 2"/>
    <property type="match status" value="1"/>
</dbReference>
<dbReference type="GO" id="GO:0005737">
    <property type="term" value="C:cytoplasm"/>
    <property type="evidence" value="ECO:0007669"/>
    <property type="project" value="UniProtKB-SubCell"/>
</dbReference>
<feature type="binding site" evidence="9">
    <location>
        <position position="589"/>
    </location>
    <ligand>
        <name>Zn(2+)</name>
        <dbReference type="ChEBI" id="CHEBI:29105"/>
    </ligand>
</feature>
<dbReference type="InterPro" id="IPR045864">
    <property type="entry name" value="aa-tRNA-synth_II/BPL/LPL"/>
</dbReference>
<evidence type="ECO:0000256" key="10">
    <source>
        <dbReference type="SAM" id="Coils"/>
    </source>
</evidence>
<keyword evidence="9" id="KW-0862">Zinc</keyword>
<dbReference type="GO" id="GO:0002161">
    <property type="term" value="F:aminoacyl-tRNA deacylase activity"/>
    <property type="evidence" value="ECO:0007669"/>
    <property type="project" value="TreeGrafter"/>
</dbReference>
<dbReference type="InterPro" id="IPR050058">
    <property type="entry name" value="Ala-tRNA_ligase"/>
</dbReference>
<dbReference type="SUPFAM" id="SSF55681">
    <property type="entry name" value="Class II aaRS and biotin synthetases"/>
    <property type="match status" value="1"/>
</dbReference>
<evidence type="ECO:0000256" key="1">
    <source>
        <dbReference type="ARBA" id="ARBA00008226"/>
    </source>
</evidence>
<keyword evidence="4 9" id="KW-0547">Nucleotide-binding</keyword>
<gene>
    <name evidence="9" type="primary">alaS</name>
    <name evidence="12" type="ORF">A2811_00455</name>
</gene>
<dbReference type="Proteomes" id="UP000186670">
    <property type="component" value="Unassembled WGS sequence"/>
</dbReference>
<evidence type="ECO:0000256" key="2">
    <source>
        <dbReference type="ARBA" id="ARBA00022555"/>
    </source>
</evidence>
<feature type="binding site" evidence="9">
    <location>
        <position position="593"/>
    </location>
    <ligand>
        <name>Zn(2+)</name>
        <dbReference type="ChEBI" id="CHEBI:29105"/>
    </ligand>
</feature>
<dbReference type="InterPro" id="IPR012947">
    <property type="entry name" value="tRNA_SAD"/>
</dbReference>
<evidence type="ECO:0000313" key="13">
    <source>
        <dbReference type="Proteomes" id="UP000186670"/>
    </source>
</evidence>
<keyword evidence="3 9" id="KW-0436">Ligase</keyword>
<dbReference type="PANTHER" id="PTHR11777">
    <property type="entry name" value="ALANYL-TRNA SYNTHETASE"/>
    <property type="match status" value="1"/>
</dbReference>
<organism evidence="12 13">
    <name type="scientific">Candidatus Campbellbacteria bacterium RIFCSPHIGHO2_01_FULL_34_10</name>
    <dbReference type="NCBI Taxonomy" id="1797577"/>
    <lineage>
        <taxon>Bacteria</taxon>
        <taxon>Candidatus Campbelliibacteriota</taxon>
    </lineage>
</organism>
<dbReference type="NCBIfam" id="NF002436">
    <property type="entry name" value="PRK01584.1"/>
    <property type="match status" value="1"/>
</dbReference>
<evidence type="ECO:0000256" key="3">
    <source>
        <dbReference type="ARBA" id="ARBA00022598"/>
    </source>
</evidence>
<dbReference type="InterPro" id="IPR002318">
    <property type="entry name" value="Ala-tRNA-lgiase_IIc"/>
</dbReference>
<dbReference type="AlphaFoldDB" id="A0A1F5EM82"/>
<name>A0A1F5EM82_9BACT</name>
<dbReference type="InterPro" id="IPR023033">
    <property type="entry name" value="Ala_tRNA_ligase_euk/bac"/>
</dbReference>
<comment type="cofactor">
    <cofactor evidence="9">
        <name>Zn(2+)</name>
        <dbReference type="ChEBI" id="CHEBI:29105"/>
    </cofactor>
    <text evidence="9">Binds 1 zinc ion per subunit.</text>
</comment>
<comment type="catalytic activity">
    <reaction evidence="9">
        <text>tRNA(Ala) + L-alanine + ATP = L-alanyl-tRNA(Ala) + AMP + diphosphate</text>
        <dbReference type="Rhea" id="RHEA:12540"/>
        <dbReference type="Rhea" id="RHEA-COMP:9657"/>
        <dbReference type="Rhea" id="RHEA-COMP:9923"/>
        <dbReference type="ChEBI" id="CHEBI:30616"/>
        <dbReference type="ChEBI" id="CHEBI:33019"/>
        <dbReference type="ChEBI" id="CHEBI:57972"/>
        <dbReference type="ChEBI" id="CHEBI:78442"/>
        <dbReference type="ChEBI" id="CHEBI:78497"/>
        <dbReference type="ChEBI" id="CHEBI:456215"/>
        <dbReference type="EC" id="6.1.1.7"/>
    </reaction>
</comment>
<keyword evidence="10" id="KW-0175">Coiled coil</keyword>
<keyword evidence="9" id="KW-0479">Metal-binding</keyword>
<dbReference type="PANTHER" id="PTHR11777:SF9">
    <property type="entry name" value="ALANINE--TRNA LIGASE, CYTOPLASMIC"/>
    <property type="match status" value="1"/>
</dbReference>
<dbReference type="InterPro" id="IPR018163">
    <property type="entry name" value="Thr/Ala-tRNA-synth_IIc_edit"/>
</dbReference>
<evidence type="ECO:0000256" key="8">
    <source>
        <dbReference type="ARBA" id="ARBA00023146"/>
    </source>
</evidence>
<evidence type="ECO:0000256" key="7">
    <source>
        <dbReference type="ARBA" id="ARBA00022917"/>
    </source>
</evidence>
<evidence type="ECO:0000256" key="4">
    <source>
        <dbReference type="ARBA" id="ARBA00022741"/>
    </source>
</evidence>
<evidence type="ECO:0000259" key="11">
    <source>
        <dbReference type="PROSITE" id="PS50860"/>
    </source>
</evidence>
<dbReference type="InterPro" id="IPR018165">
    <property type="entry name" value="Ala-tRNA-synth_IIc_core"/>
</dbReference>
<evidence type="ECO:0000313" key="12">
    <source>
        <dbReference type="EMBL" id="OGD68344.1"/>
    </source>
</evidence>
<feature type="binding site" evidence="9">
    <location>
        <position position="491"/>
    </location>
    <ligand>
        <name>Zn(2+)</name>
        <dbReference type="ChEBI" id="CHEBI:29105"/>
    </ligand>
</feature>
<keyword evidence="6 9" id="KW-0694">RNA-binding</keyword>
<dbReference type="InterPro" id="IPR018162">
    <property type="entry name" value="Ala-tRNA-ligase_IIc_anticod-bd"/>
</dbReference>
<keyword evidence="7 9" id="KW-0648">Protein biosynthesis</keyword>
<dbReference type="PROSITE" id="PS50860">
    <property type="entry name" value="AA_TRNA_LIGASE_II_ALA"/>
    <property type="match status" value="1"/>
</dbReference>
<dbReference type="HAMAP" id="MF_00036_B">
    <property type="entry name" value="Ala_tRNA_synth_B"/>
    <property type="match status" value="1"/>
</dbReference>
<dbReference type="EMBL" id="MEZZ01000035">
    <property type="protein sequence ID" value="OGD68344.1"/>
    <property type="molecule type" value="Genomic_DNA"/>
</dbReference>
<dbReference type="Gene3D" id="3.30.930.10">
    <property type="entry name" value="Bira Bifunctional Protein, Domain 2"/>
    <property type="match status" value="1"/>
</dbReference>
<dbReference type="SMART" id="SM00863">
    <property type="entry name" value="tRNA_SAD"/>
    <property type="match status" value="1"/>
</dbReference>
<proteinExistence type="inferred from homology"/>
<evidence type="ECO:0000256" key="6">
    <source>
        <dbReference type="ARBA" id="ARBA00022884"/>
    </source>
</evidence>
<reference evidence="12 13" key="1">
    <citation type="journal article" date="2016" name="Nat. Commun.">
        <title>Thousands of microbial genomes shed light on interconnected biogeochemical processes in an aquifer system.</title>
        <authorList>
            <person name="Anantharaman K."/>
            <person name="Brown C.T."/>
            <person name="Hug L.A."/>
            <person name="Sharon I."/>
            <person name="Castelle C.J."/>
            <person name="Probst A.J."/>
            <person name="Thomas B.C."/>
            <person name="Singh A."/>
            <person name="Wilkins M.J."/>
            <person name="Karaoz U."/>
            <person name="Brodie E.L."/>
            <person name="Williams K.H."/>
            <person name="Hubbard S.S."/>
            <person name="Banfield J.F."/>
        </authorList>
    </citation>
    <scope>NUCLEOTIDE SEQUENCE [LARGE SCALE GENOMIC DNA]</scope>
</reference>
<dbReference type="SUPFAM" id="SSF55186">
    <property type="entry name" value="ThrRS/AlaRS common domain"/>
    <property type="match status" value="1"/>
</dbReference>
<dbReference type="EC" id="6.1.1.7" evidence="9"/>
<keyword evidence="9" id="KW-0963">Cytoplasm</keyword>
<dbReference type="GO" id="GO:0008270">
    <property type="term" value="F:zinc ion binding"/>
    <property type="evidence" value="ECO:0007669"/>
    <property type="project" value="UniProtKB-UniRule"/>
</dbReference>
<feature type="binding site" evidence="9">
    <location>
        <position position="487"/>
    </location>
    <ligand>
        <name>Zn(2+)</name>
        <dbReference type="ChEBI" id="CHEBI:29105"/>
    </ligand>
</feature>
<dbReference type="SUPFAM" id="SSF101353">
    <property type="entry name" value="Putative anticodon-binding domain of alanyl-tRNA synthetase (AlaRS)"/>
    <property type="match status" value="1"/>
</dbReference>
<dbReference type="InterPro" id="IPR018164">
    <property type="entry name" value="Ala-tRNA-synth_IIc_N"/>
</dbReference>
<keyword evidence="2 9" id="KW-0820">tRNA-binding</keyword>
<comment type="domain">
    <text evidence="9">Consists of three domains; the N-terminal catalytic domain, the editing domain and the C-terminal C-Ala domain. The editing domain removes incorrectly charged amino acids, while the C-Ala domain, along with tRNA(Ala), serves as a bridge to cooperatively bring together the editing and aminoacylation centers thus stimulating deacylation of misacylated tRNAs.</text>
</comment>
<dbReference type="Pfam" id="PF01411">
    <property type="entry name" value="tRNA-synt_2c"/>
    <property type="match status" value="1"/>
</dbReference>
<dbReference type="GO" id="GO:0004813">
    <property type="term" value="F:alanine-tRNA ligase activity"/>
    <property type="evidence" value="ECO:0007669"/>
    <property type="project" value="UniProtKB-UniRule"/>
</dbReference>
<dbReference type="FunFam" id="3.30.980.10:FF:000004">
    <property type="entry name" value="Alanine--tRNA ligase, cytoplasmic"/>
    <property type="match status" value="1"/>
</dbReference>
<evidence type="ECO:0000256" key="9">
    <source>
        <dbReference type="HAMAP-Rule" id="MF_00036"/>
    </source>
</evidence>
<comment type="caution">
    <text evidence="12">The sequence shown here is derived from an EMBL/GenBank/DDBJ whole genome shotgun (WGS) entry which is preliminary data.</text>
</comment>
<feature type="coiled-coil region" evidence="10">
    <location>
        <begin position="347"/>
        <end position="381"/>
    </location>
</feature>
<sequence>MQSNEIRQRFLKFFEKRGHSIIPSASLVPENDPSVLFNTAGMQPLVPYLLGEEHPAGKRIVDAQKCVRTTDIEEVGDNTHLTFFEMLGNWSLGDYFKKDAISWSYEFLIDKNDGLGLDPKKLYVTVFEGNDDAPRDEEAYEIWKNIFVNAGLNPDGHIFFMSAESNWWSPGDNGPCGPDTEMFYSTAGDLGDLTKEEFIKADDEQKIVEIWNDVFMEYEKKDGKVIGKLKQHNVDTGAGLERLATMLQGKTNVYETDVFSSIIDEINSKSEILNPKQIQNSNNQNIKSVRIIADHIRTAVFLIGDGVIPSNTDQGYVLRRIIRRAVRHLNLLGNPVSKLEDLADIVIRQYGDVYENIKNNSEKIKEEIRKEEEKFKKTLDNGSKELDQEFRKSFEKIRTLGSVIENPIDGKSFFNLFQTFGFPLELSLEEIENLSRKYNYNLRINKEKIKQEFDSEMKKHQDLSRTASAGKFKGGLGGHDEQSTKLHTATHLLHQALREVLGDHISQKGSNITPERLRFDFSYSEKMTDEQIKQVEEIVNQKIKENLNVEMQEMSVSEAKEKGALGVFDEKYGEKVKVYSVGSFSKEICGGPHIKNTSELGIFKIKKEEASSAGVRRIKAILE</sequence>
<dbReference type="GO" id="GO:0005524">
    <property type="term" value="F:ATP binding"/>
    <property type="evidence" value="ECO:0007669"/>
    <property type="project" value="UniProtKB-UniRule"/>
</dbReference>
<keyword evidence="5 9" id="KW-0067">ATP-binding</keyword>
<dbReference type="Pfam" id="PF07973">
    <property type="entry name" value="tRNA_SAD"/>
    <property type="match status" value="1"/>
</dbReference>
<keyword evidence="8 9" id="KW-0030">Aminoacyl-tRNA synthetase</keyword>
<evidence type="ECO:0000256" key="5">
    <source>
        <dbReference type="ARBA" id="ARBA00022840"/>
    </source>
</evidence>
<accession>A0A1F5EM82</accession>
<feature type="domain" description="Alanyl-transfer RNA synthetases family profile" evidence="11">
    <location>
        <begin position="1"/>
        <end position="623"/>
    </location>
</feature>
<dbReference type="PRINTS" id="PR00980">
    <property type="entry name" value="TRNASYNTHALA"/>
</dbReference>
<dbReference type="CDD" id="cd00673">
    <property type="entry name" value="AlaRS_core"/>
    <property type="match status" value="1"/>
</dbReference>
<dbReference type="GO" id="GO:0000049">
    <property type="term" value="F:tRNA binding"/>
    <property type="evidence" value="ECO:0007669"/>
    <property type="project" value="UniProtKB-KW"/>
</dbReference>
<dbReference type="Gene3D" id="3.30.54.20">
    <property type="match status" value="1"/>
</dbReference>
<comment type="function">
    <text evidence="9">Catalyzes the attachment of alanine to tRNA(Ala) in a two-step reaction: alanine is first activated by ATP to form Ala-AMP and then transferred to the acceptor end of tRNA(Ala). Also edits incorrectly charged Ser-tRNA(Ala) and Gly-tRNA(Ala) via its editing domain.</text>
</comment>
<comment type="similarity">
    <text evidence="1 9">Belongs to the class-II aminoacyl-tRNA synthetase family.</text>
</comment>
<protein>
    <recommendedName>
        <fullName evidence="9">Alanine--tRNA ligase</fullName>
        <ecNumber evidence="9">6.1.1.7</ecNumber>
    </recommendedName>
    <alternativeName>
        <fullName evidence="9">Alanyl-tRNA synthetase</fullName>
        <shortName evidence="9">AlaRS</shortName>
    </alternativeName>
</protein>
<comment type="subcellular location">
    <subcellularLocation>
        <location evidence="9">Cytoplasm</location>
    </subcellularLocation>
</comment>
<dbReference type="GO" id="GO:0006419">
    <property type="term" value="P:alanyl-tRNA aminoacylation"/>
    <property type="evidence" value="ECO:0007669"/>
    <property type="project" value="UniProtKB-UniRule"/>
</dbReference>